<gene>
    <name evidence="2" type="ORF">AWJ14_09750</name>
</gene>
<dbReference type="EMBL" id="LQZT01000001">
    <property type="protein sequence ID" value="OCW59319.1"/>
    <property type="molecule type" value="Genomic_DNA"/>
</dbReference>
<dbReference type="OrthoDB" id="8117190at2"/>
<protein>
    <recommendedName>
        <fullName evidence="1">HTH luxR-type domain-containing protein</fullName>
    </recommendedName>
</protein>
<dbReference type="SUPFAM" id="SSF46894">
    <property type="entry name" value="C-terminal effector domain of the bipartite response regulators"/>
    <property type="match status" value="1"/>
</dbReference>
<feature type="domain" description="HTH luxR-type" evidence="1">
    <location>
        <begin position="1"/>
        <end position="66"/>
    </location>
</feature>
<dbReference type="InterPro" id="IPR016032">
    <property type="entry name" value="Sig_transdc_resp-reg_C-effctor"/>
</dbReference>
<proteinExistence type="predicted"/>
<dbReference type="InterPro" id="IPR036388">
    <property type="entry name" value="WH-like_DNA-bd_sf"/>
</dbReference>
<dbReference type="Proteomes" id="UP000094795">
    <property type="component" value="Unassembled WGS sequence"/>
</dbReference>
<dbReference type="AlphaFoldDB" id="A0A1C1Z0U8"/>
<dbReference type="GO" id="GO:0006355">
    <property type="term" value="P:regulation of DNA-templated transcription"/>
    <property type="evidence" value="ECO:0007669"/>
    <property type="project" value="InterPro"/>
</dbReference>
<dbReference type="RefSeq" id="WP_083219942.1">
    <property type="nucleotide sequence ID" value="NZ_LQZT01000001.1"/>
</dbReference>
<evidence type="ECO:0000313" key="3">
    <source>
        <dbReference type="Proteomes" id="UP000094795"/>
    </source>
</evidence>
<reference evidence="2 3" key="1">
    <citation type="submission" date="2015-12" db="EMBL/GenBank/DDBJ databases">
        <authorList>
            <person name="Shamseldin A."/>
            <person name="Moawad H."/>
            <person name="Abd El-Rahim W.M."/>
            <person name="Sadowsky M.J."/>
        </authorList>
    </citation>
    <scope>NUCLEOTIDE SEQUENCE [LARGE SCALE GENOMIC DNA]</scope>
    <source>
        <strain evidence="2 3">JC234</strain>
    </source>
</reference>
<name>A0A1C1Z0U8_9HYPH</name>
<sequence length="69" mass="7244">MPQPPDGLTQAECTCLLLTAEGRSICQIAHAIDAHEQAVQAHLDSARQKLAATSNLQAIARALKLGLIG</sequence>
<keyword evidence="3" id="KW-1185">Reference proteome</keyword>
<evidence type="ECO:0000313" key="2">
    <source>
        <dbReference type="EMBL" id="OCW59319.1"/>
    </source>
</evidence>
<accession>A0A1C1Z0U8</accession>
<dbReference type="PROSITE" id="PS50043">
    <property type="entry name" value="HTH_LUXR_2"/>
    <property type="match status" value="1"/>
</dbReference>
<evidence type="ECO:0000259" key="1">
    <source>
        <dbReference type="PROSITE" id="PS50043"/>
    </source>
</evidence>
<dbReference type="Gene3D" id="1.10.10.10">
    <property type="entry name" value="Winged helix-like DNA-binding domain superfamily/Winged helix DNA-binding domain"/>
    <property type="match status" value="1"/>
</dbReference>
<dbReference type="InterPro" id="IPR000792">
    <property type="entry name" value="Tscrpt_reg_LuxR_C"/>
</dbReference>
<dbReference type="Pfam" id="PF00196">
    <property type="entry name" value="GerE"/>
    <property type="match status" value="1"/>
</dbReference>
<dbReference type="GO" id="GO:0003677">
    <property type="term" value="F:DNA binding"/>
    <property type="evidence" value="ECO:0007669"/>
    <property type="project" value="InterPro"/>
</dbReference>
<comment type="caution">
    <text evidence="2">The sequence shown here is derived from an EMBL/GenBank/DDBJ whole genome shotgun (WGS) entry which is preliminary data.</text>
</comment>
<dbReference type="SMART" id="SM00421">
    <property type="entry name" value="HTH_LUXR"/>
    <property type="match status" value="1"/>
</dbReference>
<dbReference type="STRING" id="1480615.AWJ14_09750"/>
<organism evidence="2 3">
    <name type="scientific">Hoeflea olei</name>
    <dbReference type="NCBI Taxonomy" id="1480615"/>
    <lineage>
        <taxon>Bacteria</taxon>
        <taxon>Pseudomonadati</taxon>
        <taxon>Pseudomonadota</taxon>
        <taxon>Alphaproteobacteria</taxon>
        <taxon>Hyphomicrobiales</taxon>
        <taxon>Rhizobiaceae</taxon>
        <taxon>Hoeflea</taxon>
    </lineage>
</organism>